<evidence type="ECO:0000256" key="4">
    <source>
        <dbReference type="ARBA" id="ARBA00022617"/>
    </source>
</evidence>
<dbReference type="InterPro" id="IPR050121">
    <property type="entry name" value="Cytochrome_P450_monoxygenase"/>
</dbReference>
<dbReference type="RefSeq" id="XP_002339966.1">
    <property type="nucleotide sequence ID" value="XM_002339925.1"/>
</dbReference>
<keyword evidence="8 10" id="KW-0503">Monooxygenase</keyword>
<keyword evidence="5 9" id="KW-0479">Metal-binding</keyword>
<keyword evidence="11" id="KW-0472">Membrane</keyword>
<organism evidence="12 13">
    <name type="scientific">Talaromyces stipitatus (strain ATCC 10500 / CBS 375.48 / QM 6759 / NRRL 1006)</name>
    <name type="common">Penicillium stipitatum</name>
    <dbReference type="NCBI Taxonomy" id="441959"/>
    <lineage>
        <taxon>Eukaryota</taxon>
        <taxon>Fungi</taxon>
        <taxon>Dikarya</taxon>
        <taxon>Ascomycota</taxon>
        <taxon>Pezizomycotina</taxon>
        <taxon>Eurotiomycetes</taxon>
        <taxon>Eurotiomycetidae</taxon>
        <taxon>Eurotiales</taxon>
        <taxon>Trichocomaceae</taxon>
        <taxon>Talaromyces</taxon>
        <taxon>Talaromyces sect. Talaromyces</taxon>
    </lineage>
</organism>
<dbReference type="SUPFAM" id="SSF48264">
    <property type="entry name" value="Cytochrome P450"/>
    <property type="match status" value="1"/>
</dbReference>
<evidence type="ECO:0000313" key="13">
    <source>
        <dbReference type="Proteomes" id="UP000001745"/>
    </source>
</evidence>
<dbReference type="GO" id="GO:0004497">
    <property type="term" value="F:monooxygenase activity"/>
    <property type="evidence" value="ECO:0007669"/>
    <property type="project" value="UniProtKB-KW"/>
</dbReference>
<sequence>MDSMNIFPGYRQADSIVFIAVGSILGLSLLHLLRTYWRLRYIPGPFLARFTNLQRVYWVKTTRAHEIHQQMHEKYGNVVRFGPNMVSLGDPALIPSLYPIRPGFPKSDFYRSLMPYTRKGGSLPAVFNTRDENLHKVIKTPIAPLFSLSNILPLEVFVNRVLEVLFQQLDTRFVSSGDTFDLADWLQYFAFDVMGTLTFSKRYGFLEHGRDVNNMLLTIWTYMSNCAPMTQIPWFDVVWNKNAFITLFRRASGLSILGHVGELIADRRQRRNTPSAVSDEKASDRDMLSRFFELQEKDSKIPRWAVTAWAFSNVIAGSDSTAVTMRTTWFGLLSHPETLKTLRKELLDQDSKLEGGITRPFPAWKDICNLAYLDACVNEAVRLHPPFCLPFERVVPSGGLTIGGTYFPAGTVVGMSPWVINRHRPTFGHDAESWRPERWMVPEEHRRKLEQSVLTFGAGRRVCLGKHIAMLEIKKLTAALALNYEFDLLDPKRFKVENGWFFRQYGMDVKARKATVWEEDKKQ</sequence>
<dbReference type="PhylomeDB" id="B8LUA7"/>
<keyword evidence="4 9" id="KW-0349">Heme</keyword>
<comment type="pathway">
    <text evidence="2">Secondary metabolite biosynthesis.</text>
</comment>
<dbReference type="InterPro" id="IPR001128">
    <property type="entry name" value="Cyt_P450"/>
</dbReference>
<dbReference type="PROSITE" id="PS00086">
    <property type="entry name" value="CYTOCHROME_P450"/>
    <property type="match status" value="1"/>
</dbReference>
<gene>
    <name evidence="12" type="ORF">TSTA_060710</name>
</gene>
<evidence type="ECO:0000313" key="12">
    <source>
        <dbReference type="EMBL" id="EED22579.1"/>
    </source>
</evidence>
<proteinExistence type="inferred from homology"/>
<dbReference type="Proteomes" id="UP000001745">
    <property type="component" value="Unassembled WGS sequence"/>
</dbReference>
<keyword evidence="7 9" id="KW-0408">Iron</keyword>
<feature type="binding site" description="axial binding residue" evidence="9">
    <location>
        <position position="463"/>
    </location>
    <ligand>
        <name>heme</name>
        <dbReference type="ChEBI" id="CHEBI:30413"/>
    </ligand>
    <ligandPart>
        <name>Fe</name>
        <dbReference type="ChEBI" id="CHEBI:18248"/>
    </ligandPart>
</feature>
<reference evidence="13" key="1">
    <citation type="journal article" date="2015" name="Genome Announc.">
        <title>Genome sequence of the AIDS-associated pathogen Penicillium marneffei (ATCC18224) and its near taxonomic relative Talaromyces stipitatus (ATCC10500).</title>
        <authorList>
            <person name="Nierman W.C."/>
            <person name="Fedorova-Abrams N.D."/>
            <person name="Andrianopoulos A."/>
        </authorList>
    </citation>
    <scope>NUCLEOTIDE SEQUENCE [LARGE SCALE GENOMIC DNA]</scope>
    <source>
        <strain evidence="13">ATCC 10500 / CBS 375.48 / QM 6759 / NRRL 1006</strain>
    </source>
</reference>
<dbReference type="CDD" id="cd11060">
    <property type="entry name" value="CYP57A1-like"/>
    <property type="match status" value="1"/>
</dbReference>
<comment type="similarity">
    <text evidence="3 10">Belongs to the cytochrome P450 family.</text>
</comment>
<evidence type="ECO:0000256" key="10">
    <source>
        <dbReference type="RuleBase" id="RU000461"/>
    </source>
</evidence>
<evidence type="ECO:0000256" key="5">
    <source>
        <dbReference type="ARBA" id="ARBA00022723"/>
    </source>
</evidence>
<dbReference type="AlphaFoldDB" id="B8LUA7"/>
<protein>
    <submittedName>
        <fullName evidence="12">Cytochrome P450 oxidoreductase, putative</fullName>
    </submittedName>
</protein>
<dbReference type="InterPro" id="IPR036396">
    <property type="entry name" value="Cyt_P450_sf"/>
</dbReference>
<dbReference type="STRING" id="441959.B8LUA7"/>
<dbReference type="OrthoDB" id="3934656at2759"/>
<evidence type="ECO:0000256" key="7">
    <source>
        <dbReference type="ARBA" id="ARBA00023004"/>
    </source>
</evidence>
<evidence type="ECO:0000256" key="2">
    <source>
        <dbReference type="ARBA" id="ARBA00005179"/>
    </source>
</evidence>
<dbReference type="PANTHER" id="PTHR24305">
    <property type="entry name" value="CYTOCHROME P450"/>
    <property type="match status" value="1"/>
</dbReference>
<name>B8LUA7_TALSN</name>
<dbReference type="VEuPathDB" id="FungiDB:TSTA_060710"/>
<evidence type="ECO:0000256" key="3">
    <source>
        <dbReference type="ARBA" id="ARBA00010617"/>
    </source>
</evidence>
<evidence type="ECO:0000256" key="1">
    <source>
        <dbReference type="ARBA" id="ARBA00001971"/>
    </source>
</evidence>
<dbReference type="InterPro" id="IPR002403">
    <property type="entry name" value="Cyt_P450_E_grp-IV"/>
</dbReference>
<keyword evidence="13" id="KW-1185">Reference proteome</keyword>
<dbReference type="OMA" id="PWVINRH"/>
<keyword evidence="6 10" id="KW-0560">Oxidoreductase</keyword>
<accession>B8LUA7</accession>
<dbReference type="PANTHER" id="PTHR24305:SF175">
    <property type="entry name" value="CYTOCHROME P450 MONOOXYGENASE PKFB"/>
    <property type="match status" value="1"/>
</dbReference>
<keyword evidence="11" id="KW-0812">Transmembrane</keyword>
<evidence type="ECO:0000256" key="9">
    <source>
        <dbReference type="PIRSR" id="PIRSR602403-1"/>
    </source>
</evidence>
<evidence type="ECO:0000256" key="11">
    <source>
        <dbReference type="SAM" id="Phobius"/>
    </source>
</evidence>
<dbReference type="InterPro" id="IPR017972">
    <property type="entry name" value="Cyt_P450_CS"/>
</dbReference>
<feature type="transmembrane region" description="Helical" evidence="11">
    <location>
        <begin position="15"/>
        <end position="33"/>
    </location>
</feature>
<dbReference type="GO" id="GO:0016705">
    <property type="term" value="F:oxidoreductase activity, acting on paired donors, with incorporation or reduction of molecular oxygen"/>
    <property type="evidence" value="ECO:0007669"/>
    <property type="project" value="InterPro"/>
</dbReference>
<dbReference type="HOGENOM" id="CLU_001570_14_0_1"/>
<keyword evidence="11" id="KW-1133">Transmembrane helix</keyword>
<dbReference type="Pfam" id="PF00067">
    <property type="entry name" value="p450"/>
    <property type="match status" value="1"/>
</dbReference>
<comment type="cofactor">
    <cofactor evidence="1 9">
        <name>heme</name>
        <dbReference type="ChEBI" id="CHEBI:30413"/>
    </cofactor>
</comment>
<dbReference type="GO" id="GO:0005506">
    <property type="term" value="F:iron ion binding"/>
    <property type="evidence" value="ECO:0007669"/>
    <property type="project" value="InterPro"/>
</dbReference>
<evidence type="ECO:0000256" key="6">
    <source>
        <dbReference type="ARBA" id="ARBA00023002"/>
    </source>
</evidence>
<dbReference type="EMBL" id="EQ962652">
    <property type="protein sequence ID" value="EED22579.1"/>
    <property type="molecule type" value="Genomic_DNA"/>
</dbReference>
<dbReference type="eggNOG" id="KOG0159">
    <property type="taxonomic scope" value="Eukaryota"/>
</dbReference>
<dbReference type="GeneID" id="8108630"/>
<dbReference type="InParanoid" id="B8LUA7"/>
<dbReference type="GO" id="GO:0020037">
    <property type="term" value="F:heme binding"/>
    <property type="evidence" value="ECO:0007669"/>
    <property type="project" value="InterPro"/>
</dbReference>
<dbReference type="Gene3D" id="1.10.630.10">
    <property type="entry name" value="Cytochrome P450"/>
    <property type="match status" value="1"/>
</dbReference>
<dbReference type="PRINTS" id="PR00385">
    <property type="entry name" value="P450"/>
</dbReference>
<evidence type="ECO:0000256" key="8">
    <source>
        <dbReference type="ARBA" id="ARBA00023033"/>
    </source>
</evidence>
<dbReference type="PRINTS" id="PR00465">
    <property type="entry name" value="EP450IV"/>
</dbReference>